<protein>
    <recommendedName>
        <fullName evidence="8">Suppressor of forked domain-containing protein</fullName>
    </recommendedName>
</protein>
<dbReference type="PANTHER" id="PTHR17204">
    <property type="entry name" value="PRE-MRNA PROCESSING PROTEIN PRP39-RELATED"/>
    <property type="match status" value="1"/>
</dbReference>
<evidence type="ECO:0000256" key="3">
    <source>
        <dbReference type="ARBA" id="ARBA00022737"/>
    </source>
</evidence>
<dbReference type="SUPFAM" id="SSF48452">
    <property type="entry name" value="TPR-like"/>
    <property type="match status" value="1"/>
</dbReference>
<dbReference type="AlphaFoldDB" id="A0A7H9B8D8"/>
<dbReference type="GO" id="GO:0000395">
    <property type="term" value="P:mRNA 5'-splice site recognition"/>
    <property type="evidence" value="ECO:0007669"/>
    <property type="project" value="TreeGrafter"/>
</dbReference>
<dbReference type="Gene3D" id="1.25.40.10">
    <property type="entry name" value="Tetratricopeptide repeat domain"/>
    <property type="match status" value="2"/>
</dbReference>
<organism evidence="6 7">
    <name type="scientific">Zygotorulaspora mrakii</name>
    <name type="common">Zygosaccharomyces mrakii</name>
    <dbReference type="NCBI Taxonomy" id="42260"/>
    <lineage>
        <taxon>Eukaryota</taxon>
        <taxon>Fungi</taxon>
        <taxon>Dikarya</taxon>
        <taxon>Ascomycota</taxon>
        <taxon>Saccharomycotina</taxon>
        <taxon>Saccharomycetes</taxon>
        <taxon>Saccharomycetales</taxon>
        <taxon>Saccharomycetaceae</taxon>
        <taxon>Zygotorulaspora</taxon>
    </lineage>
</organism>
<dbReference type="KEGG" id="zmk:HG535_0F05040"/>
<dbReference type="PANTHER" id="PTHR17204:SF23">
    <property type="entry name" value="U1 SMALL NUCLEAR RIBONUCLEOPROTEIN COMPONENT PRP42"/>
    <property type="match status" value="1"/>
</dbReference>
<proteinExistence type="predicted"/>
<dbReference type="GO" id="GO:0000243">
    <property type="term" value="C:commitment complex"/>
    <property type="evidence" value="ECO:0007669"/>
    <property type="project" value="TreeGrafter"/>
</dbReference>
<dbReference type="GO" id="GO:0030627">
    <property type="term" value="F:pre-mRNA 5'-splice site binding"/>
    <property type="evidence" value="ECO:0007669"/>
    <property type="project" value="TreeGrafter"/>
</dbReference>
<sequence>MDKFTGIISDEKFSKISLAVAQYPKSLVHWEELLNYLISNSLPLNRSLDHRLYELIETTYDSMLSHFPYTENYYIDHALFQYKLGKVSKMHAVYQQGLKVFSYRSLHLWISYLKLCNEVVTSNKLLFQKYETAEKYIGLHYFSGEFWDLYLQQIQERCQRKERYFIILRKVLEIPLHSFSRFYAAWLRHIEEVQDVSQLNSFSSNEDLMKKLKIDVTYRGRKGPYLIECKKLLKKFTKELYMVVQYQVLEIYSLFESKLKTHYYSGPATLLPAVEVEIWDKYLDYTMSQRLDSLTHLNFQRALLPFAHYDIFWLKYANWLIDYSDDIASARNILIKGLSMSSKKNAIAKLLYATLCRLNDYDFLALIFEQHEDAHGDHIENVDDFEVFWDYVQFQTFCSSVTKSRYSKSELHSFMTPNVLDVILKRLSLQESKIDQLLLLSSILQLQTKSNTTFIEEKIFKHIIRSNWEFFLQNGQFWSLYSRLTFFNSSLSYLEKRRHIVKNIWLQGKRYNIKNLEPLREFCQSYLPEDIDALEEIFET</sequence>
<dbReference type="RefSeq" id="XP_037145717.1">
    <property type="nucleotide sequence ID" value="XM_037289822.1"/>
</dbReference>
<evidence type="ECO:0008006" key="8">
    <source>
        <dbReference type="Google" id="ProtNLM"/>
    </source>
</evidence>
<evidence type="ECO:0000256" key="2">
    <source>
        <dbReference type="ARBA" id="ARBA00022664"/>
    </source>
</evidence>
<name>A0A7H9B8D8_ZYGMR</name>
<dbReference type="InterPro" id="IPR003107">
    <property type="entry name" value="HAT"/>
</dbReference>
<dbReference type="SMART" id="SM00386">
    <property type="entry name" value="HAT"/>
    <property type="match status" value="3"/>
</dbReference>
<gene>
    <name evidence="6" type="ORF">HG535_0F05040</name>
</gene>
<dbReference type="Proteomes" id="UP000509704">
    <property type="component" value="Chromosome 6"/>
</dbReference>
<dbReference type="Pfam" id="PF23240">
    <property type="entry name" value="HAT_PRP39_N"/>
    <property type="match status" value="1"/>
</dbReference>
<dbReference type="GeneID" id="59237750"/>
<dbReference type="GO" id="GO:0005685">
    <property type="term" value="C:U1 snRNP"/>
    <property type="evidence" value="ECO:0007669"/>
    <property type="project" value="TreeGrafter"/>
</dbReference>
<evidence type="ECO:0000313" key="6">
    <source>
        <dbReference type="EMBL" id="QLG73992.1"/>
    </source>
</evidence>
<reference evidence="6 7" key="1">
    <citation type="submission" date="2020-07" db="EMBL/GenBank/DDBJ databases">
        <title>The yeast mating-type switching endonuclease HO is a domesticated member of an unorthodox homing genetic element family.</title>
        <authorList>
            <person name="Coughlan A.Y."/>
            <person name="Lombardi L."/>
            <person name="Braun-Galleani S."/>
            <person name="Martos A.R."/>
            <person name="Galeote V."/>
            <person name="Bigey F."/>
            <person name="Dequin S."/>
            <person name="Byrne K.P."/>
            <person name="Wolfe K.H."/>
        </authorList>
    </citation>
    <scope>NUCLEOTIDE SEQUENCE [LARGE SCALE GENOMIC DNA]</scope>
    <source>
        <strain evidence="6 7">NRRL Y-6702</strain>
    </source>
</reference>
<keyword evidence="3" id="KW-0677">Repeat</keyword>
<evidence type="ECO:0000256" key="5">
    <source>
        <dbReference type="ARBA" id="ARBA00023242"/>
    </source>
</evidence>
<evidence type="ECO:0000256" key="4">
    <source>
        <dbReference type="ARBA" id="ARBA00023187"/>
    </source>
</evidence>
<dbReference type="InterPro" id="IPR011990">
    <property type="entry name" value="TPR-like_helical_dom_sf"/>
</dbReference>
<evidence type="ECO:0000256" key="1">
    <source>
        <dbReference type="ARBA" id="ARBA00004123"/>
    </source>
</evidence>
<dbReference type="GO" id="GO:0071004">
    <property type="term" value="C:U2-type prespliceosome"/>
    <property type="evidence" value="ECO:0007669"/>
    <property type="project" value="TreeGrafter"/>
</dbReference>
<dbReference type="OrthoDB" id="10265668at2759"/>
<comment type="subcellular location">
    <subcellularLocation>
        <location evidence="1">Nucleus</location>
    </subcellularLocation>
</comment>
<dbReference type="InterPro" id="IPR059164">
    <property type="entry name" value="HAT_PRP39_C"/>
</dbReference>
<dbReference type="Pfam" id="PF23241">
    <property type="entry name" value="HAT_PRP39_C"/>
    <property type="match status" value="1"/>
</dbReference>
<keyword evidence="5" id="KW-0539">Nucleus</keyword>
<keyword evidence="4" id="KW-0508">mRNA splicing</keyword>
<dbReference type="EMBL" id="CP058609">
    <property type="protein sequence ID" value="QLG73992.1"/>
    <property type="molecule type" value="Genomic_DNA"/>
</dbReference>
<evidence type="ECO:0000313" key="7">
    <source>
        <dbReference type="Proteomes" id="UP000509704"/>
    </source>
</evidence>
<keyword evidence="7" id="KW-1185">Reference proteome</keyword>
<keyword evidence="2" id="KW-0507">mRNA processing</keyword>
<accession>A0A7H9B8D8</accession>